<evidence type="ECO:0008006" key="3">
    <source>
        <dbReference type="Google" id="ProtNLM"/>
    </source>
</evidence>
<protein>
    <recommendedName>
        <fullName evidence="3">Ferredoxin</fullName>
    </recommendedName>
</protein>
<dbReference type="SUPFAM" id="SSF54862">
    <property type="entry name" value="4Fe-4S ferredoxins"/>
    <property type="match status" value="1"/>
</dbReference>
<comment type="caution">
    <text evidence="1">The sequence shown here is derived from an EMBL/GenBank/DDBJ whole genome shotgun (WGS) entry which is preliminary data.</text>
</comment>
<gene>
    <name evidence="1" type="ORF">Air01nite_25040</name>
</gene>
<dbReference type="EMBL" id="BONC01000014">
    <property type="protein sequence ID" value="GIF56409.1"/>
    <property type="molecule type" value="Genomic_DNA"/>
</dbReference>
<evidence type="ECO:0000313" key="2">
    <source>
        <dbReference type="Proteomes" id="UP000624325"/>
    </source>
</evidence>
<evidence type="ECO:0000313" key="1">
    <source>
        <dbReference type="EMBL" id="GIF56409.1"/>
    </source>
</evidence>
<sequence>MTGGWRLELDRAACRNAGVCVGIAGAYFELDADGRSRPRAELVSPDDAVVDAAFACPMEAISVLDTRTGRVVAPGSLHQT</sequence>
<dbReference type="RefSeq" id="WP_203702191.1">
    <property type="nucleotide sequence ID" value="NZ_BAAALU010000006.1"/>
</dbReference>
<name>A0ABQ4C0W8_9ACTN</name>
<reference evidence="1 2" key="1">
    <citation type="submission" date="2021-01" db="EMBL/GenBank/DDBJ databases">
        <title>Whole genome shotgun sequence of Asanoa iriomotensis NBRC 100142.</title>
        <authorList>
            <person name="Komaki H."/>
            <person name="Tamura T."/>
        </authorList>
    </citation>
    <scope>NUCLEOTIDE SEQUENCE [LARGE SCALE GENOMIC DNA]</scope>
    <source>
        <strain evidence="1 2">NBRC 100142</strain>
    </source>
</reference>
<accession>A0ABQ4C0W8</accession>
<keyword evidence="2" id="KW-1185">Reference proteome</keyword>
<dbReference type="Gene3D" id="3.30.70.20">
    <property type="match status" value="1"/>
</dbReference>
<proteinExistence type="predicted"/>
<dbReference type="Proteomes" id="UP000624325">
    <property type="component" value="Unassembled WGS sequence"/>
</dbReference>
<organism evidence="1 2">
    <name type="scientific">Asanoa iriomotensis</name>
    <dbReference type="NCBI Taxonomy" id="234613"/>
    <lineage>
        <taxon>Bacteria</taxon>
        <taxon>Bacillati</taxon>
        <taxon>Actinomycetota</taxon>
        <taxon>Actinomycetes</taxon>
        <taxon>Micromonosporales</taxon>
        <taxon>Micromonosporaceae</taxon>
        <taxon>Asanoa</taxon>
    </lineage>
</organism>
<dbReference type="Pfam" id="PF13459">
    <property type="entry name" value="Fer4_15"/>
    <property type="match status" value="1"/>
</dbReference>